<dbReference type="InterPro" id="IPR001406">
    <property type="entry name" value="PsdUridine_synth_TruA"/>
</dbReference>
<comment type="function">
    <text evidence="4">Formation of pseudouridine at positions 38, 39 and 40 in the anticodon stem and loop of transfer RNAs.</text>
</comment>
<dbReference type="InterPro" id="IPR020097">
    <property type="entry name" value="PsdUridine_synth_TruA_a/b_dom"/>
</dbReference>
<comment type="catalytic activity">
    <reaction evidence="4 5">
        <text>uridine(38/39/40) in tRNA = pseudouridine(38/39/40) in tRNA</text>
        <dbReference type="Rhea" id="RHEA:22376"/>
        <dbReference type="Rhea" id="RHEA-COMP:10085"/>
        <dbReference type="Rhea" id="RHEA-COMP:10087"/>
        <dbReference type="ChEBI" id="CHEBI:65314"/>
        <dbReference type="ChEBI" id="CHEBI:65315"/>
        <dbReference type="EC" id="5.4.99.12"/>
    </reaction>
</comment>
<feature type="domain" description="Pseudouridine synthase I TruA alpha/beta" evidence="6">
    <location>
        <begin position="142"/>
        <end position="253"/>
    </location>
</feature>
<keyword evidence="8" id="KW-1185">Reference proteome</keyword>
<dbReference type="PANTHER" id="PTHR11142">
    <property type="entry name" value="PSEUDOURIDYLATE SYNTHASE"/>
    <property type="match status" value="1"/>
</dbReference>
<accession>A0ABW5RCK3</accession>
<feature type="binding site" evidence="4">
    <location>
        <position position="110"/>
    </location>
    <ligand>
        <name>substrate</name>
    </ligand>
</feature>
<dbReference type="Gene3D" id="3.30.70.580">
    <property type="entry name" value="Pseudouridine synthase I, catalytic domain, N-terminal subdomain"/>
    <property type="match status" value="1"/>
</dbReference>
<sequence>MRNIAMLVSYEGTAYHGFQIQPERVTVQQRLVEAIFKLTGEKAHLHGSGRTDAGVHARGQVISFQTGSTIPTDRWPAAMNTELPSDISIVAAQEVPLAFHARKQARRKTYRYYIQNGRIPNVFLPYVFHYPRPLDVERMHAAAQLLTGEHDFTSFCSRKSDKASHIRTIYRADCVWKPSPFDLSGKSEQIEFSITGNGFLYNMVRIIVSTLIQVGDGRKSPEDLLFILQQRDRTLAGPTAPAKGLFLWEVQYDELHFDI</sequence>
<evidence type="ECO:0000256" key="2">
    <source>
        <dbReference type="ARBA" id="ARBA00022694"/>
    </source>
</evidence>
<comment type="caution">
    <text evidence="7">The sequence shown here is derived from an EMBL/GenBank/DDBJ whole genome shotgun (WGS) entry which is preliminary data.</text>
</comment>
<evidence type="ECO:0000313" key="7">
    <source>
        <dbReference type="EMBL" id="MFD2672441.1"/>
    </source>
</evidence>
<evidence type="ECO:0000259" key="6">
    <source>
        <dbReference type="Pfam" id="PF01416"/>
    </source>
</evidence>
<dbReference type="EMBL" id="JBHUMM010000038">
    <property type="protein sequence ID" value="MFD2672441.1"/>
    <property type="molecule type" value="Genomic_DNA"/>
</dbReference>
<keyword evidence="3 4" id="KW-0413">Isomerase</keyword>
<dbReference type="GO" id="GO:0160147">
    <property type="term" value="F:tRNA pseudouridine(38-40) synthase activity"/>
    <property type="evidence" value="ECO:0007669"/>
    <property type="project" value="UniProtKB-EC"/>
</dbReference>
<comment type="subunit">
    <text evidence="4">Homodimer.</text>
</comment>
<protein>
    <recommendedName>
        <fullName evidence="4">tRNA pseudouridine synthase A</fullName>
        <ecNumber evidence="4">5.4.99.12</ecNumber>
    </recommendedName>
    <alternativeName>
        <fullName evidence="4">tRNA pseudouridine(38-40) synthase</fullName>
    </alternativeName>
    <alternativeName>
        <fullName evidence="4">tRNA pseudouridylate synthase I</fullName>
    </alternativeName>
    <alternativeName>
        <fullName evidence="4">tRNA-uridine isomerase I</fullName>
    </alternativeName>
</protein>
<dbReference type="SUPFAM" id="SSF55120">
    <property type="entry name" value="Pseudouridine synthase"/>
    <property type="match status" value="1"/>
</dbReference>
<evidence type="ECO:0000256" key="3">
    <source>
        <dbReference type="ARBA" id="ARBA00023235"/>
    </source>
</evidence>
<evidence type="ECO:0000256" key="4">
    <source>
        <dbReference type="HAMAP-Rule" id="MF_00171"/>
    </source>
</evidence>
<dbReference type="Pfam" id="PF01416">
    <property type="entry name" value="PseudoU_synth_1"/>
    <property type="match status" value="2"/>
</dbReference>
<dbReference type="InterPro" id="IPR020094">
    <property type="entry name" value="TruA/RsuA/RluB/E/F_N"/>
</dbReference>
<dbReference type="CDD" id="cd02570">
    <property type="entry name" value="PseudoU_synth_EcTruA"/>
    <property type="match status" value="1"/>
</dbReference>
<dbReference type="HAMAP" id="MF_00171">
    <property type="entry name" value="TruA"/>
    <property type="match status" value="1"/>
</dbReference>
<name>A0ABW5RCK3_9BACL</name>
<evidence type="ECO:0000256" key="1">
    <source>
        <dbReference type="ARBA" id="ARBA00009375"/>
    </source>
</evidence>
<dbReference type="InterPro" id="IPR020103">
    <property type="entry name" value="PsdUridine_synth_cat_dom_sf"/>
</dbReference>
<dbReference type="NCBIfam" id="TIGR00071">
    <property type="entry name" value="hisT_truA"/>
    <property type="match status" value="1"/>
</dbReference>
<comment type="similarity">
    <text evidence="1 4 5">Belongs to the tRNA pseudouridine synthase TruA family.</text>
</comment>
<comment type="caution">
    <text evidence="4">Lacks conserved residue(s) required for the propagation of feature annotation.</text>
</comment>
<dbReference type="PANTHER" id="PTHR11142:SF0">
    <property type="entry name" value="TRNA PSEUDOURIDINE SYNTHASE-LIKE 1"/>
    <property type="match status" value="1"/>
</dbReference>
<feature type="active site" description="Nucleophile" evidence="4">
    <location>
        <position position="52"/>
    </location>
</feature>
<evidence type="ECO:0000313" key="8">
    <source>
        <dbReference type="Proteomes" id="UP001597497"/>
    </source>
</evidence>
<dbReference type="EC" id="5.4.99.12" evidence="4"/>
<gene>
    <name evidence="4 7" type="primary">truA</name>
    <name evidence="7" type="ORF">ACFSUC_12785</name>
</gene>
<dbReference type="Proteomes" id="UP001597497">
    <property type="component" value="Unassembled WGS sequence"/>
</dbReference>
<dbReference type="Gene3D" id="3.30.70.660">
    <property type="entry name" value="Pseudouridine synthase I, catalytic domain, C-terminal subdomain"/>
    <property type="match status" value="1"/>
</dbReference>
<keyword evidence="2 4" id="KW-0819">tRNA processing</keyword>
<organism evidence="7 8">
    <name type="scientific">Marinicrinis sediminis</name>
    <dbReference type="NCBI Taxonomy" id="1652465"/>
    <lineage>
        <taxon>Bacteria</taxon>
        <taxon>Bacillati</taxon>
        <taxon>Bacillota</taxon>
        <taxon>Bacilli</taxon>
        <taxon>Bacillales</taxon>
        <taxon>Paenibacillaceae</taxon>
    </lineage>
</organism>
<dbReference type="RefSeq" id="WP_379930009.1">
    <property type="nucleotide sequence ID" value="NZ_JBHUMM010000038.1"/>
</dbReference>
<feature type="domain" description="Pseudouridine synthase I TruA alpha/beta" evidence="6">
    <location>
        <begin position="7"/>
        <end position="102"/>
    </location>
</feature>
<reference evidence="8" key="1">
    <citation type="journal article" date="2019" name="Int. J. Syst. Evol. Microbiol.">
        <title>The Global Catalogue of Microorganisms (GCM) 10K type strain sequencing project: providing services to taxonomists for standard genome sequencing and annotation.</title>
        <authorList>
            <consortium name="The Broad Institute Genomics Platform"/>
            <consortium name="The Broad Institute Genome Sequencing Center for Infectious Disease"/>
            <person name="Wu L."/>
            <person name="Ma J."/>
        </authorList>
    </citation>
    <scope>NUCLEOTIDE SEQUENCE [LARGE SCALE GENOMIC DNA]</scope>
    <source>
        <strain evidence="8">KCTC 33676</strain>
    </source>
</reference>
<proteinExistence type="inferred from homology"/>
<dbReference type="InterPro" id="IPR020095">
    <property type="entry name" value="PsdUridine_synth_TruA_C"/>
</dbReference>
<dbReference type="PIRSF" id="PIRSF001430">
    <property type="entry name" value="tRNA_psdUrid_synth"/>
    <property type="match status" value="1"/>
</dbReference>
<evidence type="ECO:0000256" key="5">
    <source>
        <dbReference type="RuleBase" id="RU003792"/>
    </source>
</evidence>